<evidence type="ECO:0000313" key="2">
    <source>
        <dbReference type="EMBL" id="QCC45927.1"/>
    </source>
</evidence>
<dbReference type="AlphaFoldDB" id="A0A4D6GZK8"/>
<proteinExistence type="predicted"/>
<reference evidence="2 3" key="1">
    <citation type="journal article" date="2019" name="Microbiol. Resour. Announc.">
        <title>The Genome Sequence of the Halobacterium salinarum Type Strain Is Closely Related to That of Laboratory Strains NRC-1 and R1.</title>
        <authorList>
            <person name="Pfeiffer F."/>
            <person name="Marchfelder A."/>
            <person name="Habermann B."/>
            <person name="Dyall-Smith M.L."/>
        </authorList>
    </citation>
    <scope>NUCLEOTIDE SEQUENCE [LARGE SCALE GENOMIC DNA]</scope>
    <source>
        <strain evidence="3">ATCC 33171 / DSM 3754 / JCM 8978 / NBRC 102687 / NCIMB 764 / 91-R6</strain>
    </source>
</reference>
<sequence length="62" mass="6719">MAVHREVAEREPPDAGVVGVQQHPDHDEQHGGHVENGVEAVALIEHAGGRESEQRGRETYSA</sequence>
<name>A0A4D6GZK8_HALS9</name>
<organism evidence="2 3">
    <name type="scientific">Halobacterium salinarum (strain ATCC 33171 / DSM 3754 / JCM 8978 / NBRC 102687 / NCIMB 764 / 91-R6)</name>
    <dbReference type="NCBI Taxonomy" id="2597657"/>
    <lineage>
        <taxon>Archaea</taxon>
        <taxon>Methanobacteriati</taxon>
        <taxon>Methanobacteriota</taxon>
        <taxon>Stenosarchaea group</taxon>
        <taxon>Halobacteria</taxon>
        <taxon>Halobacteriales</taxon>
        <taxon>Halobacteriaceae</taxon>
        <taxon>Halobacterium</taxon>
    </lineage>
</organism>
<protein>
    <submittedName>
        <fullName evidence="2">Uncharacterized protein</fullName>
    </submittedName>
</protein>
<dbReference type="Proteomes" id="UP000296216">
    <property type="component" value="Chromosome"/>
</dbReference>
<dbReference type="RefSeq" id="WP_136361621.1">
    <property type="nucleotide sequence ID" value="NZ_VRYN01000001.1"/>
</dbReference>
<feature type="region of interest" description="Disordered" evidence="1">
    <location>
        <begin position="1"/>
        <end position="32"/>
    </location>
</feature>
<evidence type="ECO:0000256" key="1">
    <source>
        <dbReference type="SAM" id="MobiDB-lite"/>
    </source>
</evidence>
<evidence type="ECO:0000313" key="3">
    <source>
        <dbReference type="Proteomes" id="UP000296216"/>
    </source>
</evidence>
<dbReference type="EMBL" id="CP038631">
    <property type="protein sequence ID" value="QCC45927.1"/>
    <property type="molecule type" value="Genomic_DNA"/>
</dbReference>
<dbReference type="GeneID" id="39856116"/>
<accession>A0A4D6GZK8</accession>
<feature type="compositionally biased region" description="Basic and acidic residues" evidence="1">
    <location>
        <begin position="1"/>
        <end position="13"/>
    </location>
</feature>
<gene>
    <name evidence="2" type="ORF">HBSAL_11425</name>
</gene>
<feature type="compositionally biased region" description="Basic and acidic residues" evidence="1">
    <location>
        <begin position="23"/>
        <end position="32"/>
    </location>
</feature>